<dbReference type="CDD" id="cd00075">
    <property type="entry name" value="HATPase"/>
    <property type="match status" value="1"/>
</dbReference>
<evidence type="ECO:0000256" key="4">
    <source>
        <dbReference type="ARBA" id="ARBA00022553"/>
    </source>
</evidence>
<accession>A0A4R8XPE3</accession>
<dbReference type="InterPro" id="IPR003660">
    <property type="entry name" value="HAMP_dom"/>
</dbReference>
<feature type="transmembrane region" description="Helical" evidence="11">
    <location>
        <begin position="64"/>
        <end position="91"/>
    </location>
</feature>
<dbReference type="GO" id="GO:0000155">
    <property type="term" value="F:phosphorelay sensor kinase activity"/>
    <property type="evidence" value="ECO:0007669"/>
    <property type="project" value="InterPro"/>
</dbReference>
<feature type="transmembrane region" description="Helical" evidence="11">
    <location>
        <begin position="12"/>
        <end position="36"/>
    </location>
</feature>
<evidence type="ECO:0000259" key="12">
    <source>
        <dbReference type="PROSITE" id="PS50109"/>
    </source>
</evidence>
<dbReference type="InterPro" id="IPR003594">
    <property type="entry name" value="HATPase_dom"/>
</dbReference>
<keyword evidence="10 11" id="KW-0472">Membrane</keyword>
<dbReference type="PRINTS" id="PR00344">
    <property type="entry name" value="BCTRLSENSOR"/>
</dbReference>
<evidence type="ECO:0000256" key="2">
    <source>
        <dbReference type="ARBA" id="ARBA00004236"/>
    </source>
</evidence>
<gene>
    <name evidence="14" type="ORF">E3T23_10255</name>
</gene>
<dbReference type="Gene3D" id="1.10.287.130">
    <property type="match status" value="1"/>
</dbReference>
<dbReference type="SMART" id="SM00388">
    <property type="entry name" value="HisKA"/>
    <property type="match status" value="1"/>
</dbReference>
<dbReference type="OrthoDB" id="9757990at2"/>
<dbReference type="SMART" id="SM00304">
    <property type="entry name" value="HAMP"/>
    <property type="match status" value="1"/>
</dbReference>
<dbReference type="InterPro" id="IPR036097">
    <property type="entry name" value="HisK_dim/P_sf"/>
</dbReference>
<protein>
    <recommendedName>
        <fullName evidence="3">histidine kinase</fullName>
        <ecNumber evidence="3">2.7.13.3</ecNumber>
    </recommendedName>
</protein>
<keyword evidence="6 11" id="KW-0812">Transmembrane</keyword>
<comment type="catalytic activity">
    <reaction evidence="1">
        <text>ATP + protein L-histidine = ADP + protein N-phospho-L-histidine.</text>
        <dbReference type="EC" id="2.7.13.3"/>
    </reaction>
</comment>
<dbReference type="InterPro" id="IPR050428">
    <property type="entry name" value="TCS_sensor_his_kinase"/>
</dbReference>
<dbReference type="PROSITE" id="PS50109">
    <property type="entry name" value="HIS_KIN"/>
    <property type="match status" value="1"/>
</dbReference>
<evidence type="ECO:0000256" key="11">
    <source>
        <dbReference type="SAM" id="Phobius"/>
    </source>
</evidence>
<name>A0A4R8XPE3_9MICO</name>
<dbReference type="InterPro" id="IPR005467">
    <property type="entry name" value="His_kinase_dom"/>
</dbReference>
<organism evidence="14 15">
    <name type="scientific">Cryobacterium cheniae</name>
    <dbReference type="NCBI Taxonomy" id="1259262"/>
    <lineage>
        <taxon>Bacteria</taxon>
        <taxon>Bacillati</taxon>
        <taxon>Actinomycetota</taxon>
        <taxon>Actinomycetes</taxon>
        <taxon>Micrococcales</taxon>
        <taxon>Microbacteriaceae</taxon>
        <taxon>Cryobacterium</taxon>
    </lineage>
</organism>
<evidence type="ECO:0000256" key="9">
    <source>
        <dbReference type="ARBA" id="ARBA00023012"/>
    </source>
</evidence>
<proteinExistence type="predicted"/>
<dbReference type="SUPFAM" id="SSF55874">
    <property type="entry name" value="ATPase domain of HSP90 chaperone/DNA topoisomerase II/histidine kinase"/>
    <property type="match status" value="1"/>
</dbReference>
<evidence type="ECO:0000256" key="6">
    <source>
        <dbReference type="ARBA" id="ARBA00022692"/>
    </source>
</evidence>
<dbReference type="RefSeq" id="WP_134370267.1">
    <property type="nucleotide sequence ID" value="NZ_SOGN01000044.1"/>
</dbReference>
<comment type="subcellular location">
    <subcellularLocation>
        <location evidence="2">Cell membrane</location>
    </subcellularLocation>
</comment>
<dbReference type="InterPro" id="IPR004358">
    <property type="entry name" value="Sig_transdc_His_kin-like_C"/>
</dbReference>
<feature type="domain" description="Histidine kinase" evidence="12">
    <location>
        <begin position="153"/>
        <end position="367"/>
    </location>
</feature>
<reference evidence="14 15" key="1">
    <citation type="submission" date="2019-03" db="EMBL/GenBank/DDBJ databases">
        <title>Genomics of glacier-inhabiting Cryobacterium strains.</title>
        <authorList>
            <person name="Liu Q."/>
            <person name="Xin Y.-H."/>
        </authorList>
    </citation>
    <scope>NUCLEOTIDE SEQUENCE [LARGE SCALE GENOMIC DNA]</scope>
    <source>
        <strain evidence="14 15">TMT2-48-2</strain>
    </source>
</reference>
<evidence type="ECO:0000256" key="7">
    <source>
        <dbReference type="ARBA" id="ARBA00022777"/>
    </source>
</evidence>
<dbReference type="Pfam" id="PF02518">
    <property type="entry name" value="HATPase_c"/>
    <property type="match status" value="1"/>
</dbReference>
<dbReference type="Gene3D" id="6.10.340.10">
    <property type="match status" value="1"/>
</dbReference>
<dbReference type="AlphaFoldDB" id="A0A4R8XPE3"/>
<dbReference type="CDD" id="cd06225">
    <property type="entry name" value="HAMP"/>
    <property type="match status" value="1"/>
</dbReference>
<evidence type="ECO:0000313" key="15">
    <source>
        <dbReference type="Proteomes" id="UP000298433"/>
    </source>
</evidence>
<evidence type="ECO:0000259" key="13">
    <source>
        <dbReference type="PROSITE" id="PS50885"/>
    </source>
</evidence>
<dbReference type="InterPro" id="IPR003661">
    <property type="entry name" value="HisK_dim/P_dom"/>
</dbReference>
<keyword evidence="5" id="KW-0808">Transferase</keyword>
<dbReference type="CDD" id="cd00082">
    <property type="entry name" value="HisKA"/>
    <property type="match status" value="1"/>
</dbReference>
<evidence type="ECO:0000256" key="3">
    <source>
        <dbReference type="ARBA" id="ARBA00012438"/>
    </source>
</evidence>
<keyword evidence="8 11" id="KW-1133">Transmembrane helix</keyword>
<dbReference type="GO" id="GO:0005886">
    <property type="term" value="C:plasma membrane"/>
    <property type="evidence" value="ECO:0007669"/>
    <property type="project" value="UniProtKB-SubCell"/>
</dbReference>
<feature type="domain" description="HAMP" evidence="13">
    <location>
        <begin position="93"/>
        <end position="145"/>
    </location>
</feature>
<evidence type="ECO:0000256" key="1">
    <source>
        <dbReference type="ARBA" id="ARBA00000085"/>
    </source>
</evidence>
<dbReference type="SMART" id="SM00387">
    <property type="entry name" value="HATPase_c"/>
    <property type="match status" value="1"/>
</dbReference>
<dbReference type="Pfam" id="PF00672">
    <property type="entry name" value="HAMP"/>
    <property type="match status" value="1"/>
</dbReference>
<evidence type="ECO:0000313" key="14">
    <source>
        <dbReference type="EMBL" id="TFC79635.1"/>
    </source>
</evidence>
<dbReference type="EC" id="2.7.13.3" evidence="3"/>
<dbReference type="EMBL" id="SOGN01000044">
    <property type="protein sequence ID" value="TFC79635.1"/>
    <property type="molecule type" value="Genomic_DNA"/>
</dbReference>
<dbReference type="Pfam" id="PF00512">
    <property type="entry name" value="HisKA"/>
    <property type="match status" value="1"/>
</dbReference>
<keyword evidence="7 14" id="KW-0418">Kinase</keyword>
<dbReference type="PANTHER" id="PTHR45436">
    <property type="entry name" value="SENSOR HISTIDINE KINASE YKOH"/>
    <property type="match status" value="1"/>
</dbReference>
<evidence type="ECO:0000256" key="8">
    <source>
        <dbReference type="ARBA" id="ARBA00022989"/>
    </source>
</evidence>
<dbReference type="SUPFAM" id="SSF158472">
    <property type="entry name" value="HAMP domain-like"/>
    <property type="match status" value="1"/>
</dbReference>
<evidence type="ECO:0000256" key="10">
    <source>
        <dbReference type="ARBA" id="ARBA00023136"/>
    </source>
</evidence>
<keyword evidence="15" id="KW-1185">Reference proteome</keyword>
<evidence type="ECO:0000256" key="5">
    <source>
        <dbReference type="ARBA" id="ARBA00022679"/>
    </source>
</evidence>
<dbReference type="SUPFAM" id="SSF47384">
    <property type="entry name" value="Homodimeric domain of signal transducing histidine kinase"/>
    <property type="match status" value="1"/>
</dbReference>
<dbReference type="Gene3D" id="3.30.565.10">
    <property type="entry name" value="Histidine kinase-like ATPase, C-terminal domain"/>
    <property type="match status" value="1"/>
</dbReference>
<comment type="caution">
    <text evidence="14">The sequence shown here is derived from an EMBL/GenBank/DDBJ whole genome shotgun (WGS) entry which is preliminary data.</text>
</comment>
<keyword evidence="4" id="KW-0597">Phosphoprotein</keyword>
<sequence>MKMRLSLRLFISYAAIAVVGGLVAYLTISLLAPRLFEDRLGMMMDSEGTGMSMGVMDATSVRSAFLSALTTSLIVGVLASVIAAGFVAAAVTGRLLRPLNAVRAATKLIAAGKYGGRVPVPSEPELAALATDVNTLAEALADTESRRTRLLGEVAHEMRTPLTVLDGYVEGLIDGVFTAGPDTFASLSDELRRLHRLSDDLSSLSRAQEQRLDLHPVNADLADLARRTANRLAPQFDDAGVALTLNVDTPLLVHVDPDRITQVLTNLFGNALLATPAGGAVTITAHGADGRGEVVVTDTGVGLVAEDTDRVFERFYRVPGQTPRSAGSGIGLTIAREIARAHGGDVTASSAGTARGASFTVMVPLRSAPRSGAATR</sequence>
<keyword evidence="9" id="KW-0902">Two-component regulatory system</keyword>
<dbReference type="Proteomes" id="UP000298433">
    <property type="component" value="Unassembled WGS sequence"/>
</dbReference>
<dbReference type="InterPro" id="IPR036890">
    <property type="entry name" value="HATPase_C_sf"/>
</dbReference>
<dbReference type="PROSITE" id="PS50885">
    <property type="entry name" value="HAMP"/>
    <property type="match status" value="1"/>
</dbReference>
<dbReference type="PANTHER" id="PTHR45436:SF5">
    <property type="entry name" value="SENSOR HISTIDINE KINASE TRCS"/>
    <property type="match status" value="1"/>
</dbReference>